<dbReference type="GO" id="GO:0004386">
    <property type="term" value="F:helicase activity"/>
    <property type="evidence" value="ECO:0007669"/>
    <property type="project" value="UniProtKB-KW"/>
</dbReference>
<dbReference type="Proteomes" id="UP000439903">
    <property type="component" value="Unassembled WGS sequence"/>
</dbReference>
<gene>
    <name evidence="1" type="ORF">F8M41_020095</name>
</gene>
<keyword evidence="1" id="KW-0347">Helicase</keyword>
<keyword evidence="2" id="KW-1185">Reference proteome</keyword>
<sequence>MANNLNKFVCLSLPQEYGNSEPFVATAIDLINGQEIDPINDNCNFCQHANLPSELILQKGAHVMYLDNTLFERRLCNRSIGIVTNLEDEDTVTVIFPTSQQIIIATIKKVTN</sequence>
<dbReference type="OrthoDB" id="2325450at2759"/>
<keyword evidence="1" id="KW-0547">Nucleotide-binding</keyword>
<comment type="caution">
    <text evidence="1">The sequence shown here is derived from an EMBL/GenBank/DDBJ whole genome shotgun (WGS) entry which is preliminary data.</text>
</comment>
<proteinExistence type="predicted"/>
<dbReference type="EMBL" id="WTPW01000055">
    <property type="protein sequence ID" value="KAF0553709.1"/>
    <property type="molecule type" value="Genomic_DNA"/>
</dbReference>
<evidence type="ECO:0000313" key="1">
    <source>
        <dbReference type="EMBL" id="KAF0553709.1"/>
    </source>
</evidence>
<dbReference type="AlphaFoldDB" id="A0A8H4B257"/>
<keyword evidence="1" id="KW-0378">Hydrolase</keyword>
<name>A0A8H4B257_GIGMA</name>
<organism evidence="1 2">
    <name type="scientific">Gigaspora margarita</name>
    <dbReference type="NCBI Taxonomy" id="4874"/>
    <lineage>
        <taxon>Eukaryota</taxon>
        <taxon>Fungi</taxon>
        <taxon>Fungi incertae sedis</taxon>
        <taxon>Mucoromycota</taxon>
        <taxon>Glomeromycotina</taxon>
        <taxon>Glomeromycetes</taxon>
        <taxon>Diversisporales</taxon>
        <taxon>Gigasporaceae</taxon>
        <taxon>Gigaspora</taxon>
    </lineage>
</organism>
<evidence type="ECO:0000313" key="2">
    <source>
        <dbReference type="Proteomes" id="UP000439903"/>
    </source>
</evidence>
<keyword evidence="1" id="KW-0067">ATP-binding</keyword>
<accession>A0A8H4B257</accession>
<reference evidence="1 2" key="1">
    <citation type="journal article" date="2019" name="Environ. Microbiol.">
        <title>At the nexus of three kingdoms: the genome of the mycorrhizal fungus Gigaspora margarita provides insights into plant, endobacterial and fungal interactions.</title>
        <authorList>
            <person name="Venice F."/>
            <person name="Ghignone S."/>
            <person name="Salvioli di Fossalunga A."/>
            <person name="Amselem J."/>
            <person name="Novero M."/>
            <person name="Xianan X."/>
            <person name="Sedzielewska Toro K."/>
            <person name="Morin E."/>
            <person name="Lipzen A."/>
            <person name="Grigoriev I.V."/>
            <person name="Henrissat B."/>
            <person name="Martin F.M."/>
            <person name="Bonfante P."/>
        </authorList>
    </citation>
    <scope>NUCLEOTIDE SEQUENCE [LARGE SCALE GENOMIC DNA]</scope>
    <source>
        <strain evidence="1 2">BEG34</strain>
    </source>
</reference>
<protein>
    <submittedName>
        <fullName evidence="1">ATP-dependent DNA helicase PIF1</fullName>
    </submittedName>
</protein>